<keyword evidence="4" id="KW-0808">Transferase</keyword>
<feature type="compositionally biased region" description="Basic and acidic residues" evidence="7">
    <location>
        <begin position="324"/>
        <end position="333"/>
    </location>
</feature>
<keyword evidence="3" id="KW-0328">Glycosyltransferase</keyword>
<keyword evidence="5" id="KW-0548">Nucleotidyltransferase</keyword>
<gene>
    <name evidence="9" type="ORF">SAMN04489727_1439</name>
</gene>
<feature type="region of interest" description="Disordered" evidence="7">
    <location>
        <begin position="886"/>
        <end position="921"/>
    </location>
</feature>
<keyword evidence="10" id="KW-1185">Reference proteome</keyword>
<evidence type="ECO:0000259" key="8">
    <source>
        <dbReference type="SMART" id="SM00954"/>
    </source>
</evidence>
<dbReference type="Pfam" id="PF04607">
    <property type="entry name" value="RelA_SpoT"/>
    <property type="match status" value="1"/>
</dbReference>
<feature type="compositionally biased region" description="Basic and acidic residues" evidence="7">
    <location>
        <begin position="597"/>
        <end position="610"/>
    </location>
</feature>
<dbReference type="STRING" id="208445.SAMN04489727_1439"/>
<dbReference type="InterPro" id="IPR007685">
    <property type="entry name" value="RelA_SpoT"/>
</dbReference>
<dbReference type="GO" id="GO:0015969">
    <property type="term" value="P:guanosine tetraphosphate metabolic process"/>
    <property type="evidence" value="ECO:0007669"/>
    <property type="project" value="InterPro"/>
</dbReference>
<dbReference type="EMBL" id="FNSO01000003">
    <property type="protein sequence ID" value="SEB40404.1"/>
    <property type="molecule type" value="Genomic_DNA"/>
</dbReference>
<feature type="compositionally biased region" description="Basic and acidic residues" evidence="7">
    <location>
        <begin position="147"/>
        <end position="171"/>
    </location>
</feature>
<dbReference type="Pfam" id="PF15644">
    <property type="entry name" value="Gln_amidase"/>
    <property type="match status" value="1"/>
</dbReference>
<comment type="catalytic activity">
    <reaction evidence="6">
        <text>L-arginyl-[protein] + NAD(+) = N(omega)-(ADP-D-ribosyl)-L-arginyl-[protein] + nicotinamide + H(+)</text>
        <dbReference type="Rhea" id="RHEA:19149"/>
        <dbReference type="Rhea" id="RHEA-COMP:10532"/>
        <dbReference type="Rhea" id="RHEA-COMP:15087"/>
        <dbReference type="ChEBI" id="CHEBI:15378"/>
        <dbReference type="ChEBI" id="CHEBI:17154"/>
        <dbReference type="ChEBI" id="CHEBI:29965"/>
        <dbReference type="ChEBI" id="CHEBI:57540"/>
        <dbReference type="ChEBI" id="CHEBI:142554"/>
        <dbReference type="EC" id="2.4.2.31"/>
    </reaction>
</comment>
<evidence type="ECO:0000256" key="6">
    <source>
        <dbReference type="ARBA" id="ARBA00047597"/>
    </source>
</evidence>
<proteinExistence type="inferred from homology"/>
<evidence type="ECO:0000313" key="9">
    <source>
        <dbReference type="EMBL" id="SEB40404.1"/>
    </source>
</evidence>
<dbReference type="InterPro" id="IPR000768">
    <property type="entry name" value="ART"/>
</dbReference>
<dbReference type="InterPro" id="IPR028908">
    <property type="entry name" value="Tox-PL_dom"/>
</dbReference>
<evidence type="ECO:0000313" key="10">
    <source>
        <dbReference type="Proteomes" id="UP000199622"/>
    </source>
</evidence>
<reference evidence="10" key="1">
    <citation type="submission" date="2016-10" db="EMBL/GenBank/DDBJ databases">
        <authorList>
            <person name="Varghese N."/>
            <person name="Submissions S."/>
        </authorList>
    </citation>
    <scope>NUCLEOTIDE SEQUENCE [LARGE SCALE GENOMIC DNA]</scope>
    <source>
        <strain evidence="10">DSM 44544</strain>
    </source>
</reference>
<evidence type="ECO:0000256" key="5">
    <source>
        <dbReference type="ARBA" id="ARBA00022695"/>
    </source>
</evidence>
<comment type="similarity">
    <text evidence="1">Belongs to the Arg-specific ADP-ribosyltransferase family.</text>
</comment>
<feature type="domain" description="RelA/SpoT" evidence="8">
    <location>
        <begin position="1297"/>
        <end position="1404"/>
    </location>
</feature>
<organism evidence="9 10">
    <name type="scientific">Amycolatopsis tolypomycina</name>
    <dbReference type="NCBI Taxonomy" id="208445"/>
    <lineage>
        <taxon>Bacteria</taxon>
        <taxon>Bacillati</taxon>
        <taxon>Actinomycetota</taxon>
        <taxon>Actinomycetes</taxon>
        <taxon>Pseudonocardiales</taxon>
        <taxon>Pseudonocardiaceae</taxon>
        <taxon>Amycolatopsis</taxon>
    </lineage>
</organism>
<accession>A0A1H4J285</accession>
<protein>
    <recommendedName>
        <fullName evidence="2">NAD(+)--protein-arginine ADP-ribosyltransferase</fullName>
        <ecNumber evidence="2">2.4.2.31</ecNumber>
    </recommendedName>
</protein>
<dbReference type="SUPFAM" id="SSF81301">
    <property type="entry name" value="Nucleotidyltransferase"/>
    <property type="match status" value="1"/>
</dbReference>
<dbReference type="GO" id="GO:0106274">
    <property type="term" value="F:NAD+-protein-arginine ADP-ribosyltransferase activity"/>
    <property type="evidence" value="ECO:0007669"/>
    <property type="project" value="UniProtKB-EC"/>
</dbReference>
<feature type="compositionally biased region" description="Pro residues" evidence="7">
    <location>
        <begin position="405"/>
        <end position="421"/>
    </location>
</feature>
<evidence type="ECO:0000256" key="1">
    <source>
        <dbReference type="ARBA" id="ARBA00009558"/>
    </source>
</evidence>
<feature type="region of interest" description="Disordered" evidence="7">
    <location>
        <begin position="392"/>
        <end position="439"/>
    </location>
</feature>
<dbReference type="Pfam" id="PF01129">
    <property type="entry name" value="ART"/>
    <property type="match status" value="1"/>
</dbReference>
<feature type="compositionally biased region" description="Polar residues" evidence="7">
    <location>
        <begin position="103"/>
        <end position="113"/>
    </location>
</feature>
<feature type="compositionally biased region" description="Basic and acidic residues" evidence="7">
    <location>
        <begin position="846"/>
        <end position="874"/>
    </location>
</feature>
<feature type="region of interest" description="Disordered" evidence="7">
    <location>
        <begin position="145"/>
        <end position="176"/>
    </location>
</feature>
<dbReference type="SMART" id="SM00954">
    <property type="entry name" value="RelA_SpoT"/>
    <property type="match status" value="1"/>
</dbReference>
<dbReference type="EC" id="2.4.2.31" evidence="2"/>
<evidence type="ECO:0000256" key="2">
    <source>
        <dbReference type="ARBA" id="ARBA00012031"/>
    </source>
</evidence>
<feature type="region of interest" description="Disordered" evidence="7">
    <location>
        <begin position="589"/>
        <end position="629"/>
    </location>
</feature>
<sequence length="1452" mass="159673">MDRDAPGDEHQRAADERPADQDSPTTEREPAQDRPADQHSPTTEREPAQDRPADQHSPTTEREPAQDRPADQDSPGDEHQRTAEQDPGDPVDQGDPAHDQPTDQDTAESTARQHSGPDEPYLTDPAFRTDDPAGIRRIEDTFIDSGKTSHQDGEWRHEQLHREAREKRDASHPGMSDAGAVAVHAYTRTEMVGPLNNALRMGSPELAHLAPQAAALVSGLNELPPHEGVVSRRVDFKGDLGRLQAFLARFHDGAHITEPSFLSSSKVDADHPRSTFPGEVEMRIQSKTGRDVENMASLGHEREVLFKAGTQFKITGVEPGPGHPKADPRRPGEPHYIVHAEEIAPGDPGYLSGDDARDAIEQRRAGERADEDRFQREADEELAKFYEEYPQHAPSNDMASKINPFDPPGAEPLPERPPPATGEPDGGWAQLAEPLTPGGQPVLHAGSVETPQQHARLLRDAVPELAGVNTRNHYSPNGLENGYRTNAAESMAAFDRRMNGEDVVAGPARQQSLGEQLGGPWSSRDSFDGVARELGERPVGARTAVAFETPAGESRLVAAVHTEHGVLFADPVTGRLAELPPGATGIHTLPLGGGDAPQHHDAPQHQDAPHETPPIADRLNPQPERVPHDENYLFDRDHRGTAADHESIRRAVGDEDIYQDVHDHALAKRDAAENLAHLTDDGAVALHGYTRGEYAYDVNEALRRGPDHPGFDLAQENTRAIMDGLNQIVPEAGETIRAYDVGGVPELADLVAKPYEPGAVVVEPAFSSASIKTDEFSTSKFGDDVELHVRSNNLRDISKLAENPGERESLSPPGTQLLIHEKRLEVVDGRRKWVIVAEEIGPGHPRYLDPETAKQKMAERRAENEQNAPEFERRKQAAIMDRLSGLGEPEHVTPQPEHQPDQPVHDVQDTPAEPPPPPVSVHDYSRLARATNPPFEPAIHAGGTTESERSAYVHDRHPRLRDVNPGFREPGAMENGYMTNCTRGPRAYMDQLRGIDSTAEPILPHEMGSRGTLEHLEGEFGETFSARGSYDDVIREMRGMPVDHHAVVAVKYPGPNGVEYGHVAMVVHTREGVAFIDPQSGDLMHLPQPANSIKLMHLGTPDEVHVQTGHDAGDAHGGYGSAAPHDAFLARDDVAAALDGHAEADYIRAHLGEHPDLVRVLSDPANDYLTRSLLDNPKTLASLLKHPEAIPILEGAVHEVNERGYSVIDDVERQGVEPFDPTPEQAEISADVAAIVREIDSDMLRHGSFDQDRVGDSEYCKQWVDEERERWPETQGTLNRITERIAGETDGHPGFRPEPKDSIRALAKIAKHDWDGSKLHDLVGTKIQFEQVADMYRALDAVRRDPELTIVDFTDRLAHPKDSGYRDLQMNVRLPNGHVAELRLHLTHIDGVAAYEHALYEVRRDFETFSRKEGRGGLLSPEEAALAAALTEQVRSRFEEAFRLGMTSEESG</sequence>
<dbReference type="InterPro" id="IPR043519">
    <property type="entry name" value="NT_sf"/>
</dbReference>
<feature type="compositionally biased region" description="Basic and acidic residues" evidence="7">
    <location>
        <begin position="898"/>
        <end position="908"/>
    </location>
</feature>
<evidence type="ECO:0000256" key="3">
    <source>
        <dbReference type="ARBA" id="ARBA00022676"/>
    </source>
</evidence>
<dbReference type="GO" id="GO:0016779">
    <property type="term" value="F:nucleotidyltransferase activity"/>
    <property type="evidence" value="ECO:0007669"/>
    <property type="project" value="UniProtKB-KW"/>
</dbReference>
<dbReference type="Gene3D" id="3.90.176.10">
    <property type="entry name" value="Toxin ADP-ribosyltransferase, Chain A, domain 1"/>
    <property type="match status" value="2"/>
</dbReference>
<feature type="region of interest" description="Disordered" evidence="7">
    <location>
        <begin position="314"/>
        <end position="333"/>
    </location>
</feature>
<evidence type="ECO:0000256" key="7">
    <source>
        <dbReference type="SAM" id="MobiDB-lite"/>
    </source>
</evidence>
<dbReference type="SUPFAM" id="SSF56399">
    <property type="entry name" value="ADP-ribosylation"/>
    <property type="match status" value="2"/>
</dbReference>
<evidence type="ECO:0000256" key="4">
    <source>
        <dbReference type="ARBA" id="ARBA00022679"/>
    </source>
</evidence>
<dbReference type="Proteomes" id="UP000199622">
    <property type="component" value="Unassembled WGS sequence"/>
</dbReference>
<dbReference type="PROSITE" id="PS51996">
    <property type="entry name" value="TR_MART"/>
    <property type="match status" value="2"/>
</dbReference>
<name>A0A1H4J285_9PSEU</name>
<feature type="region of interest" description="Disordered" evidence="7">
    <location>
        <begin position="842"/>
        <end position="874"/>
    </location>
</feature>
<feature type="compositionally biased region" description="Basic and acidic residues" evidence="7">
    <location>
        <begin position="1"/>
        <end position="84"/>
    </location>
</feature>
<dbReference type="Gene3D" id="3.30.460.10">
    <property type="entry name" value="Beta Polymerase, domain 2"/>
    <property type="match status" value="1"/>
</dbReference>
<feature type="region of interest" description="Disordered" evidence="7">
    <location>
        <begin position="1"/>
        <end position="131"/>
    </location>
</feature>